<protein>
    <submittedName>
        <fullName evidence="6">HxlR family transcriptional regulator</fullName>
    </submittedName>
</protein>
<dbReference type="InterPro" id="IPR036388">
    <property type="entry name" value="WH-like_DNA-bd_sf"/>
</dbReference>
<comment type="caution">
    <text evidence="6">The sequence shown here is derived from an EMBL/GenBank/DDBJ whole genome shotgun (WGS) entry which is preliminary data.</text>
</comment>
<keyword evidence="3" id="KW-0804">Transcription</keyword>
<dbReference type="AlphaFoldDB" id="A0A8J4A0U4"/>
<dbReference type="Gene3D" id="1.10.10.10">
    <property type="entry name" value="Winged helix-like DNA-binding domain superfamily/Winged helix DNA-binding domain"/>
    <property type="match status" value="1"/>
</dbReference>
<name>A0A8J4A0U4_9ACTN</name>
<dbReference type="RefSeq" id="WP_203930946.1">
    <property type="nucleotide sequence ID" value="NZ_BOPH01000084.1"/>
</dbReference>
<evidence type="ECO:0000256" key="3">
    <source>
        <dbReference type="ARBA" id="ARBA00023163"/>
    </source>
</evidence>
<dbReference type="PANTHER" id="PTHR33204:SF18">
    <property type="entry name" value="TRANSCRIPTIONAL REGULATORY PROTEIN"/>
    <property type="match status" value="1"/>
</dbReference>
<gene>
    <name evidence="6" type="ORF">Voc01_059770</name>
</gene>
<keyword evidence="7" id="KW-1185">Reference proteome</keyword>
<feature type="region of interest" description="Disordered" evidence="4">
    <location>
        <begin position="205"/>
        <end position="230"/>
    </location>
</feature>
<reference evidence="6" key="1">
    <citation type="submission" date="2021-01" db="EMBL/GenBank/DDBJ databases">
        <title>Whole genome shotgun sequence of Virgisporangium ochraceum NBRC 16418.</title>
        <authorList>
            <person name="Komaki H."/>
            <person name="Tamura T."/>
        </authorList>
    </citation>
    <scope>NUCLEOTIDE SEQUENCE</scope>
    <source>
        <strain evidence="6">NBRC 16418</strain>
    </source>
</reference>
<evidence type="ECO:0000256" key="1">
    <source>
        <dbReference type="ARBA" id="ARBA00023015"/>
    </source>
</evidence>
<evidence type="ECO:0000313" key="7">
    <source>
        <dbReference type="Proteomes" id="UP000635606"/>
    </source>
</evidence>
<dbReference type="PANTHER" id="PTHR33204">
    <property type="entry name" value="TRANSCRIPTIONAL REGULATOR, MARR FAMILY"/>
    <property type="match status" value="1"/>
</dbReference>
<keyword evidence="2" id="KW-0238">DNA-binding</keyword>
<proteinExistence type="predicted"/>
<evidence type="ECO:0000256" key="2">
    <source>
        <dbReference type="ARBA" id="ARBA00023125"/>
    </source>
</evidence>
<evidence type="ECO:0000256" key="4">
    <source>
        <dbReference type="SAM" id="MobiDB-lite"/>
    </source>
</evidence>
<keyword evidence="1" id="KW-0805">Transcription regulation</keyword>
<sequence>MTAERRYGEACPVAHALDVIGDRWALLVVRELRLGPRRYSDLQTALPGAGPNVLTRRLRDLEAGGVLTRRTLPPPAAAQVYELTPWGADLEPVFRALARWGVGSPVPREGRLTADSVMLGLRTFFDADRVPRPWTALFEFRLDRHVFRLRVENGRLTELARGPADTPDVVVAGPQAQVQAVLDGAPPWDRVSVTGDPALLDRLLRASRPTSSGAPAPADLTPGPGGPSGT</sequence>
<dbReference type="InterPro" id="IPR002577">
    <property type="entry name" value="HTH_HxlR"/>
</dbReference>
<organism evidence="6 7">
    <name type="scientific">Virgisporangium ochraceum</name>
    <dbReference type="NCBI Taxonomy" id="65505"/>
    <lineage>
        <taxon>Bacteria</taxon>
        <taxon>Bacillati</taxon>
        <taxon>Actinomycetota</taxon>
        <taxon>Actinomycetes</taxon>
        <taxon>Micromonosporales</taxon>
        <taxon>Micromonosporaceae</taxon>
        <taxon>Virgisporangium</taxon>
    </lineage>
</organism>
<evidence type="ECO:0000313" key="6">
    <source>
        <dbReference type="EMBL" id="GIJ71060.1"/>
    </source>
</evidence>
<dbReference type="SUPFAM" id="SSF46785">
    <property type="entry name" value="Winged helix' DNA-binding domain"/>
    <property type="match status" value="1"/>
</dbReference>
<feature type="domain" description="HTH hxlR-type" evidence="5">
    <location>
        <begin position="11"/>
        <end position="109"/>
    </location>
</feature>
<accession>A0A8J4A0U4</accession>
<dbReference type="GO" id="GO:0003677">
    <property type="term" value="F:DNA binding"/>
    <property type="evidence" value="ECO:0007669"/>
    <property type="project" value="UniProtKB-KW"/>
</dbReference>
<dbReference type="PROSITE" id="PS51118">
    <property type="entry name" value="HTH_HXLR"/>
    <property type="match status" value="1"/>
</dbReference>
<evidence type="ECO:0000259" key="5">
    <source>
        <dbReference type="PROSITE" id="PS51118"/>
    </source>
</evidence>
<dbReference type="InterPro" id="IPR036390">
    <property type="entry name" value="WH_DNA-bd_sf"/>
</dbReference>
<dbReference type="EMBL" id="BOPH01000084">
    <property type="protein sequence ID" value="GIJ71060.1"/>
    <property type="molecule type" value="Genomic_DNA"/>
</dbReference>
<dbReference type="Proteomes" id="UP000635606">
    <property type="component" value="Unassembled WGS sequence"/>
</dbReference>
<dbReference type="Pfam" id="PF01638">
    <property type="entry name" value="HxlR"/>
    <property type="match status" value="1"/>
</dbReference>